<dbReference type="InterPro" id="IPR025519">
    <property type="entry name" value="DUF4407"/>
</dbReference>
<evidence type="ECO:0000313" key="3">
    <source>
        <dbReference type="Proteomes" id="UP000309488"/>
    </source>
</evidence>
<gene>
    <name evidence="2" type="ORF">FA048_03855</name>
</gene>
<feature type="transmembrane region" description="Helical" evidence="1">
    <location>
        <begin position="232"/>
        <end position="252"/>
    </location>
</feature>
<keyword evidence="1" id="KW-1133">Transmembrane helix</keyword>
<dbReference type="EMBL" id="SWBR01000001">
    <property type="protein sequence ID" value="TKC12763.1"/>
    <property type="molecule type" value="Genomic_DNA"/>
</dbReference>
<proteinExistence type="predicted"/>
<keyword evidence="1" id="KW-0812">Transmembrane</keyword>
<dbReference type="Pfam" id="PF14362">
    <property type="entry name" value="DUF4407"/>
    <property type="match status" value="1"/>
</dbReference>
<organism evidence="2 3">
    <name type="scientific">Pedobacter polaris</name>
    <dbReference type="NCBI Taxonomy" id="2571273"/>
    <lineage>
        <taxon>Bacteria</taxon>
        <taxon>Pseudomonadati</taxon>
        <taxon>Bacteroidota</taxon>
        <taxon>Sphingobacteriia</taxon>
        <taxon>Sphingobacteriales</taxon>
        <taxon>Sphingobacteriaceae</taxon>
        <taxon>Pedobacter</taxon>
    </lineage>
</organism>
<feature type="transmembrane region" description="Helical" evidence="1">
    <location>
        <begin position="37"/>
        <end position="59"/>
    </location>
</feature>
<evidence type="ECO:0000313" key="2">
    <source>
        <dbReference type="EMBL" id="TKC12763.1"/>
    </source>
</evidence>
<reference evidence="2 3" key="1">
    <citation type="submission" date="2019-04" db="EMBL/GenBank/DDBJ databases">
        <title>Pedobacter sp. RP-3-22 sp. nov., isolated from Arctic soil.</title>
        <authorList>
            <person name="Dahal R.H."/>
            <person name="Kim D.-U."/>
        </authorList>
    </citation>
    <scope>NUCLEOTIDE SEQUENCE [LARGE SCALE GENOMIC DNA]</scope>
    <source>
        <strain evidence="2 3">RP-3-22</strain>
    </source>
</reference>
<dbReference type="Proteomes" id="UP000309488">
    <property type="component" value="Unassembled WGS sequence"/>
</dbReference>
<dbReference type="RefSeq" id="WP_136838887.1">
    <property type="nucleotide sequence ID" value="NZ_SWBR01000001.1"/>
</dbReference>
<feature type="transmembrane region" description="Helical" evidence="1">
    <location>
        <begin position="65"/>
        <end position="88"/>
    </location>
</feature>
<keyword evidence="1" id="KW-0472">Membrane</keyword>
<comment type="caution">
    <text evidence="2">The sequence shown here is derived from an EMBL/GenBank/DDBJ whole genome shotgun (WGS) entry which is preliminary data.</text>
</comment>
<protein>
    <submittedName>
        <fullName evidence="2">DUF4407 domain-containing protein</fullName>
    </submittedName>
</protein>
<sequence>MAKQRYVRFWSRRSIVSLIGIDYPILEKSEHDNLPKFYLAGFLVLGILAISFCSVFYAFDLMFDMWHAEILLSSFFSLMFFTIYIFLIQTFSKEVFPAKYRLKFFNLSNLTRLGFVLMIGFLLAQPIKIFMVRHQLDNDLEGYKEQLYLKFCNVNKNLYSTDLNKLFNDKSKYQAMPQSETLDDEIAKIDINIDVINNQIDLANNKAKASILSSNFFIKRIELASKYSKTTVIVILVLILFLTPIFLIYSISGTSRYYALKKENDKKLVVNEYLNFKAKYTSLFERKYQLSNVHFHEPFLDPPFNTTRNPLPDYLSQEDFFKNLIG</sequence>
<feature type="transmembrane region" description="Helical" evidence="1">
    <location>
        <begin position="109"/>
        <end position="131"/>
    </location>
</feature>
<keyword evidence="3" id="KW-1185">Reference proteome</keyword>
<dbReference type="AlphaFoldDB" id="A0A4U1CVA7"/>
<accession>A0A4U1CVA7</accession>
<evidence type="ECO:0000256" key="1">
    <source>
        <dbReference type="SAM" id="Phobius"/>
    </source>
</evidence>
<name>A0A4U1CVA7_9SPHI</name>
<dbReference type="OrthoDB" id="752876at2"/>